<evidence type="ECO:0000256" key="8">
    <source>
        <dbReference type="ARBA" id="ARBA00048552"/>
    </source>
</evidence>
<keyword evidence="4" id="KW-0808">Transferase</keyword>
<evidence type="ECO:0000256" key="4">
    <source>
        <dbReference type="ARBA" id="ARBA00022679"/>
    </source>
</evidence>
<keyword evidence="5" id="KW-0548">Nucleotidyltransferase</keyword>
<proteinExistence type="predicted"/>
<dbReference type="GO" id="GO:0003899">
    <property type="term" value="F:DNA-directed RNA polymerase activity"/>
    <property type="evidence" value="ECO:0007669"/>
    <property type="project" value="UniProtKB-EC"/>
</dbReference>
<dbReference type="SUPFAM" id="SSF64484">
    <property type="entry name" value="beta and beta-prime subunits of DNA dependent RNA-polymerase"/>
    <property type="match status" value="1"/>
</dbReference>
<evidence type="ECO:0000259" key="11">
    <source>
        <dbReference type="Pfam" id="PF05000"/>
    </source>
</evidence>
<dbReference type="GO" id="GO:0000428">
    <property type="term" value="C:DNA-directed RNA polymerase complex"/>
    <property type="evidence" value="ECO:0007669"/>
    <property type="project" value="UniProtKB-KW"/>
</dbReference>
<dbReference type="Pfam" id="PF04983">
    <property type="entry name" value="RNA_pol_Rpb1_3"/>
    <property type="match status" value="1"/>
</dbReference>
<feature type="domain" description="RNA polymerase Rpb1" evidence="10">
    <location>
        <begin position="171"/>
        <end position="747"/>
    </location>
</feature>
<feature type="domain" description="RNA polymerase Rpb1" evidence="11">
    <location>
        <begin position="95"/>
        <end position="158"/>
    </location>
</feature>
<dbReference type="EC" id="2.7.7.6" evidence="2"/>
<comment type="function">
    <text evidence="1">DNA-dependent RNA polymerase catalyzes the transcription of DNA into RNA using the four ribonucleoside triphosphates as substrates.</text>
</comment>
<reference evidence="12" key="1">
    <citation type="journal article" date="2015" name="J. Eukaryot. Microbiol.">
        <title>Chloroplast Genome Evolution in the Euglenaceae.</title>
        <authorList>
            <person name="Bennett M.S."/>
            <person name="Triemer R.E."/>
        </authorList>
    </citation>
    <scope>NUCLEOTIDE SEQUENCE</scope>
    <source>
        <strain evidence="12">UTEX 1327</strain>
    </source>
</reference>
<dbReference type="PANTHER" id="PTHR19376:SF54">
    <property type="entry name" value="DNA-DIRECTED RNA POLYMERASE SUBUNIT BETA"/>
    <property type="match status" value="1"/>
</dbReference>
<feature type="domain" description="RNA polymerase Rpb1" evidence="9">
    <location>
        <begin position="7"/>
        <end position="60"/>
    </location>
</feature>
<dbReference type="Pfam" id="PF04998">
    <property type="entry name" value="RNA_pol_Rpb1_5"/>
    <property type="match status" value="1"/>
</dbReference>
<dbReference type="Gene3D" id="1.10.274.100">
    <property type="entry name" value="RNA polymerase Rpb1, domain 3"/>
    <property type="match status" value="1"/>
</dbReference>
<sequence>MYKQKLIINKTIDKKEIQKLINWFINNFGAIKTTKLLDKLKLLGFNYATKIGISLGIKDLKIPKIKKTLIKNNQKNIDKLYYQIKKGNLKTIEYDEKVKEKWNQISEILKKEINDNFRTTDLLNPLYVMVISGARGNISQIKQLVGMRGLMVDPKGEIINIPIKSNLKESLNIVEYFISCYGARKGVIDTAIKTATAGHLTRKLIYLVQDQIIRRPDCYTKEMEIVFNLKNKKSYYNKSIEKILGRVAAKEIRCSNLTISSGQDICNYLAKKIIHIKKIFLRTPLTCKVNHGICQLCYGWNLANNRIADLGEPVGILAAQSIGEPGTQLTMRTFHTGGIFSGEIGETLTSPINGTIYYENKKDKKLIKLNNNSKVLLTLKEKKLLIIENKQKRFNIKLPKHSLIFIKSQKKVFEKQIISEIINWKKAKKLIKTKNNKERLKGVNTSISGKFIILKKNYLHDKEKQQKLCITNANIITKNLMKHNLENKTIYHIKQKIIHKINICSNFEPMKNLFKISEKDKKKNSNKLKILKIINARKKKKLNIKLRSFTLKKSKCKNNLITEKTKTNKIIKKKKDNRNFEKIKKNYEANEKKLYIDKNYCSEVIENRKKTISLNKAILYQIKQKNLILDKNKGLVKKDSIIFYTQYKTQKTTDIVQGLPKIEEILENKKSKQQKILKSLFEKIKENNTSKIAAKKSIYKIQNYLVKKIQLVYLSQGIIISNKHIEVIIRKITSKAIIRESGESSLMQGEIVEINKLEKINKKLQRKITYEPVIIGISKSSLLNNSLISNICFRGVIENLTIGAIEGKVDWLNGIKENIIIGNLIPAGTGQKIP</sequence>
<dbReference type="InterPro" id="IPR042102">
    <property type="entry name" value="RNA_pol_Rpb1_3_sf"/>
</dbReference>
<evidence type="ECO:0000259" key="10">
    <source>
        <dbReference type="Pfam" id="PF04998"/>
    </source>
</evidence>
<dbReference type="PANTHER" id="PTHR19376">
    <property type="entry name" value="DNA-DIRECTED RNA POLYMERASE"/>
    <property type="match status" value="1"/>
</dbReference>
<evidence type="ECO:0000256" key="5">
    <source>
        <dbReference type="ARBA" id="ARBA00022695"/>
    </source>
</evidence>
<dbReference type="GO" id="GO:0046872">
    <property type="term" value="F:metal ion binding"/>
    <property type="evidence" value="ECO:0007669"/>
    <property type="project" value="UniProtKB-KW"/>
</dbReference>
<evidence type="ECO:0000313" key="12">
    <source>
        <dbReference type="EMBL" id="AKL82456.1"/>
    </source>
</evidence>
<keyword evidence="7" id="KW-0804">Transcription</keyword>
<evidence type="ECO:0000256" key="3">
    <source>
        <dbReference type="ARBA" id="ARBA00022478"/>
    </source>
</evidence>
<dbReference type="InterPro" id="IPR007081">
    <property type="entry name" value="RNA_pol_Rpb1_5"/>
</dbReference>
<keyword evidence="12" id="KW-0150">Chloroplast</keyword>
<keyword evidence="6" id="KW-0479">Metal-binding</keyword>
<protein>
    <recommendedName>
        <fullName evidence="2">DNA-directed RNA polymerase</fullName>
        <ecNumber evidence="2">2.7.7.6</ecNumber>
    </recommendedName>
</protein>
<evidence type="ECO:0000256" key="6">
    <source>
        <dbReference type="ARBA" id="ARBA00022723"/>
    </source>
</evidence>
<dbReference type="InterPro" id="IPR007066">
    <property type="entry name" value="RNA_pol_Rpb1_3"/>
</dbReference>
<dbReference type="CDD" id="cd02655">
    <property type="entry name" value="RNAP_beta'_C"/>
    <property type="match status" value="1"/>
</dbReference>
<dbReference type="AlphaFoldDB" id="A0A0G3VP57"/>
<keyword evidence="12" id="KW-0934">Plastid</keyword>
<dbReference type="Gene3D" id="1.10.1790.20">
    <property type="match status" value="1"/>
</dbReference>
<dbReference type="EMBL" id="KP686077">
    <property type="protein sequence ID" value="AKL82456.1"/>
    <property type="molecule type" value="Genomic_DNA"/>
</dbReference>
<evidence type="ECO:0000256" key="2">
    <source>
        <dbReference type="ARBA" id="ARBA00012418"/>
    </source>
</evidence>
<geneLocation type="chloroplast" evidence="12"/>
<dbReference type="GO" id="GO:0006351">
    <property type="term" value="P:DNA-templated transcription"/>
    <property type="evidence" value="ECO:0007669"/>
    <property type="project" value="InterPro"/>
</dbReference>
<accession>A0A0G3VP57</accession>
<dbReference type="Pfam" id="PF05000">
    <property type="entry name" value="RNA_pol_Rpb1_4"/>
    <property type="match status" value="1"/>
</dbReference>
<dbReference type="GO" id="GO:0003677">
    <property type="term" value="F:DNA binding"/>
    <property type="evidence" value="ECO:0007669"/>
    <property type="project" value="InterPro"/>
</dbReference>
<keyword evidence="3" id="KW-0240">DNA-directed RNA polymerase</keyword>
<dbReference type="RefSeq" id="YP_009145543.1">
    <property type="nucleotide sequence ID" value="NC_027288.1"/>
</dbReference>
<dbReference type="InterPro" id="IPR007083">
    <property type="entry name" value="RNA_pol_Rpb1_4"/>
</dbReference>
<name>A0A0G3VP57_9EUGL</name>
<dbReference type="Gene3D" id="1.10.132.30">
    <property type="match status" value="1"/>
</dbReference>
<comment type="catalytic activity">
    <reaction evidence="8">
        <text>RNA(n) + a ribonucleoside 5'-triphosphate = RNA(n+1) + diphosphate</text>
        <dbReference type="Rhea" id="RHEA:21248"/>
        <dbReference type="Rhea" id="RHEA-COMP:14527"/>
        <dbReference type="Rhea" id="RHEA-COMP:17342"/>
        <dbReference type="ChEBI" id="CHEBI:33019"/>
        <dbReference type="ChEBI" id="CHEBI:61557"/>
        <dbReference type="ChEBI" id="CHEBI:140395"/>
        <dbReference type="EC" id="2.7.7.6"/>
    </reaction>
</comment>
<evidence type="ECO:0000256" key="1">
    <source>
        <dbReference type="ARBA" id="ARBA00004026"/>
    </source>
</evidence>
<evidence type="ECO:0000256" key="7">
    <source>
        <dbReference type="ARBA" id="ARBA00023163"/>
    </source>
</evidence>
<dbReference type="InterPro" id="IPR045867">
    <property type="entry name" value="DNA-dir_RpoC_beta_prime"/>
</dbReference>
<dbReference type="InterPro" id="IPR038120">
    <property type="entry name" value="Rpb1_funnel_sf"/>
</dbReference>
<organism evidence="12">
    <name type="scientific">Trachelomonas volvocina</name>
    <dbReference type="NCBI Taxonomy" id="103340"/>
    <lineage>
        <taxon>Eukaryota</taxon>
        <taxon>Discoba</taxon>
        <taxon>Euglenozoa</taxon>
        <taxon>Euglenida</taxon>
        <taxon>Spirocuta</taxon>
        <taxon>Euglenophyceae</taxon>
        <taxon>Euglenales</taxon>
        <taxon>Euglenaceae</taxon>
        <taxon>Trachelomonas</taxon>
    </lineage>
</organism>
<dbReference type="GeneID" id="24571492"/>
<evidence type="ECO:0000259" key="9">
    <source>
        <dbReference type="Pfam" id="PF04983"/>
    </source>
</evidence>
<dbReference type="Gene3D" id="1.10.150.390">
    <property type="match status" value="1"/>
</dbReference>
<gene>
    <name evidence="12" type="primary">rpoC2</name>
</gene>